<dbReference type="GO" id="GO:0006506">
    <property type="term" value="P:GPI anchor biosynthetic process"/>
    <property type="evidence" value="ECO:0007669"/>
    <property type="project" value="InterPro"/>
</dbReference>
<dbReference type="InterPro" id="IPR000477">
    <property type="entry name" value="RT_dom"/>
</dbReference>
<name>A0A445HEP3_GLYSO</name>
<dbReference type="GO" id="GO:0051377">
    <property type="term" value="F:mannose-ethanolamine phosphotransferase activity"/>
    <property type="evidence" value="ECO:0007669"/>
    <property type="project" value="TreeGrafter"/>
</dbReference>
<comment type="caution">
    <text evidence="4">The sequence shown here is derived from an EMBL/GenBank/DDBJ whole genome shotgun (WGS) entry which is preliminary data.</text>
</comment>
<keyword evidence="2" id="KW-0812">Transmembrane</keyword>
<dbReference type="SUPFAM" id="SSF56672">
    <property type="entry name" value="DNA/RNA polymerases"/>
    <property type="match status" value="1"/>
</dbReference>
<dbReference type="Gene3D" id="3.10.10.10">
    <property type="entry name" value="HIV Type 1 Reverse Transcriptase, subunit A, domain 1"/>
    <property type="match status" value="1"/>
</dbReference>
<dbReference type="PANTHER" id="PTHR23071">
    <property type="entry name" value="PHOSPHATIDYLINOSITOL GLYCAN"/>
    <property type="match status" value="1"/>
</dbReference>
<gene>
    <name evidence="4" type="ORF">D0Y65_036420</name>
</gene>
<evidence type="ECO:0000313" key="4">
    <source>
        <dbReference type="EMBL" id="RZB72051.1"/>
    </source>
</evidence>
<feature type="transmembrane region" description="Helical" evidence="2">
    <location>
        <begin position="683"/>
        <end position="703"/>
    </location>
</feature>
<keyword evidence="2" id="KW-1133">Transmembrane helix</keyword>
<keyword evidence="5" id="KW-1185">Reference proteome</keyword>
<feature type="transmembrane region" description="Helical" evidence="2">
    <location>
        <begin position="771"/>
        <end position="791"/>
    </location>
</feature>
<proteinExistence type="predicted"/>
<feature type="transmembrane region" description="Helical" evidence="2">
    <location>
        <begin position="896"/>
        <end position="914"/>
    </location>
</feature>
<dbReference type="Pfam" id="PF00078">
    <property type="entry name" value="RVT_1"/>
    <property type="match status" value="1"/>
</dbReference>
<dbReference type="PANTHER" id="PTHR23071:SF1">
    <property type="entry name" value="GPI ETHANOLAMINE PHOSPHATE TRANSFERASE 3"/>
    <property type="match status" value="1"/>
</dbReference>
<dbReference type="InterPro" id="IPR043128">
    <property type="entry name" value="Rev_trsase/Diguanyl_cyclase"/>
</dbReference>
<dbReference type="Proteomes" id="UP000289340">
    <property type="component" value="Chromosome 13"/>
</dbReference>
<dbReference type="InterPro" id="IPR039524">
    <property type="entry name" value="PIGO/GPI13"/>
</dbReference>
<dbReference type="FunFam" id="3.30.70.270:FF:000003">
    <property type="entry name" value="Transposon Ty3-G Gag-Pol polyprotein"/>
    <property type="match status" value="1"/>
</dbReference>
<accession>A0A445HEP3</accession>
<evidence type="ECO:0000256" key="2">
    <source>
        <dbReference type="SAM" id="Phobius"/>
    </source>
</evidence>
<keyword evidence="2" id="KW-0472">Membrane</keyword>
<feature type="transmembrane region" description="Helical" evidence="2">
    <location>
        <begin position="740"/>
        <end position="759"/>
    </location>
</feature>
<dbReference type="AlphaFoldDB" id="A0A445HEP3"/>
<dbReference type="Gene3D" id="3.30.70.270">
    <property type="match status" value="2"/>
</dbReference>
<feature type="transmembrane region" description="Helical" evidence="2">
    <location>
        <begin position="811"/>
        <end position="831"/>
    </location>
</feature>
<evidence type="ECO:0000259" key="3">
    <source>
        <dbReference type="Pfam" id="PF00078"/>
    </source>
</evidence>
<feature type="domain" description="Reverse transcriptase" evidence="3">
    <location>
        <begin position="206"/>
        <end position="276"/>
    </location>
</feature>
<feature type="transmembrane region" description="Helical" evidence="2">
    <location>
        <begin position="852"/>
        <end position="876"/>
    </location>
</feature>
<organism evidence="4 5">
    <name type="scientific">Glycine soja</name>
    <name type="common">Wild soybean</name>
    <dbReference type="NCBI Taxonomy" id="3848"/>
    <lineage>
        <taxon>Eukaryota</taxon>
        <taxon>Viridiplantae</taxon>
        <taxon>Streptophyta</taxon>
        <taxon>Embryophyta</taxon>
        <taxon>Tracheophyta</taxon>
        <taxon>Spermatophyta</taxon>
        <taxon>Magnoliopsida</taxon>
        <taxon>eudicotyledons</taxon>
        <taxon>Gunneridae</taxon>
        <taxon>Pentapetalae</taxon>
        <taxon>rosids</taxon>
        <taxon>fabids</taxon>
        <taxon>Fabales</taxon>
        <taxon>Fabaceae</taxon>
        <taxon>Papilionoideae</taxon>
        <taxon>50 kb inversion clade</taxon>
        <taxon>NPAAA clade</taxon>
        <taxon>indigoferoid/millettioid clade</taxon>
        <taxon>Phaseoleae</taxon>
        <taxon>Glycine</taxon>
        <taxon>Glycine subgen. Soja</taxon>
    </lineage>
</organism>
<evidence type="ECO:0000256" key="1">
    <source>
        <dbReference type="SAM" id="MobiDB-lite"/>
    </source>
</evidence>
<evidence type="ECO:0000313" key="5">
    <source>
        <dbReference type="Proteomes" id="UP000289340"/>
    </source>
</evidence>
<feature type="region of interest" description="Disordered" evidence="1">
    <location>
        <begin position="48"/>
        <end position="71"/>
    </location>
</feature>
<feature type="compositionally biased region" description="Low complexity" evidence="1">
    <location>
        <begin position="48"/>
        <end position="62"/>
    </location>
</feature>
<feature type="transmembrane region" description="Helical" evidence="2">
    <location>
        <begin position="614"/>
        <end position="632"/>
    </location>
</feature>
<dbReference type="GO" id="GO:0005789">
    <property type="term" value="C:endoplasmic reticulum membrane"/>
    <property type="evidence" value="ECO:0007669"/>
    <property type="project" value="TreeGrafter"/>
</dbReference>
<sequence>MTFQFMGQPITIQADIPLQPTPASAQQLRRLFHTESVSALFQLAIVTKPTPTTPDSDNPSTPVIDPNPPPPALTSLLTRFATIFREPTTLPPSCPITHHIHLQPNSSLINVRPYRYPHSQKAELEKQVVAMLSTGLIRLSQSPFSSPVLLVKKKDDTWRCCVDYRALNSVTVRDKFPMPTIDELLDELGRACWFSKLDLRQGFHQICVATMNELLRPFLRKFAAIFFDDILVYSMSLTDHLDHLELILQALTNGEFYLRRSKCLFARRQLQYLGHIVSTDGVAPDPEKIQTMVNWPRPLSTTELHGFLGLTGDGKNVCISTMQQLDFAVTVSALLGIPFPYGSIGHINPELYALGADSWNSDASQKLSKSDIWMQNYANALCINSWQVKRYVDAYSTSSAVGFSHDDLSRIASVYAQVENHWSHSTKKLLLDRQNDSDTLVPALKRQIDAYFKFLTTVSELARSKWTEFDLNMMGTGIGIMLVSLIFQVFTILRANKKHGVMFSSSGDSCIITGSIFTIFLLGIRACSFLSNSYILEEGKVANFLLSTSGIVTLRQSVIQGKLLKESIGFLILSTLCRFAIEVGLSKQAATSAFMKDYTSWVINIASGLPVWDYAAEVIPMVVLILLAAWLYKATSGSLFDWPWKYVILGTILSYMLIIVHWITDSDRFGGTLMSQNIGRTYIPRIIYAIALGQLLLLTFGQLFKNSSLDCKTILVAKTMAILSAWSSTVILLSGKQGPMVAFASIVGGALSFCALMLYKLAISCCMILQIHLCHGFTYAANICRLAMGYFIMKFVNVEGGKDEPHRSFSIMQWSLFATCLFFCSGHWCAFDGLRYGAAFIGFEEFVLVRQAILLAIDTFGFSIILPVFGLPLLVATKYQANLGKHFIFTQLSQMYTTYGLITAITTTFTILCVTIQRRHLMVWGLFAPKFVFDVFNLILTDVLICLASIYYFDQGKDDQELKS</sequence>
<dbReference type="CDD" id="cd01647">
    <property type="entry name" value="RT_LTR"/>
    <property type="match status" value="1"/>
</dbReference>
<feature type="transmembrane region" description="Helical" evidence="2">
    <location>
        <begin position="473"/>
        <end position="493"/>
    </location>
</feature>
<dbReference type="EMBL" id="QZWG01000013">
    <property type="protein sequence ID" value="RZB72051.1"/>
    <property type="molecule type" value="Genomic_DNA"/>
</dbReference>
<feature type="transmembrane region" description="Helical" evidence="2">
    <location>
        <begin position="715"/>
        <end position="734"/>
    </location>
</feature>
<reference evidence="4 5" key="1">
    <citation type="submission" date="2018-09" db="EMBL/GenBank/DDBJ databases">
        <title>A high-quality reference genome of wild soybean provides a powerful tool to mine soybean genomes.</title>
        <authorList>
            <person name="Xie M."/>
            <person name="Chung C.Y.L."/>
            <person name="Li M.-W."/>
            <person name="Wong F.-L."/>
            <person name="Chan T.-F."/>
            <person name="Lam H.-M."/>
        </authorList>
    </citation>
    <scope>NUCLEOTIDE SEQUENCE [LARGE SCALE GENOMIC DNA]</scope>
    <source>
        <strain evidence="5">cv. W05</strain>
        <tissue evidence="4">Hypocotyl of etiolated seedlings</tissue>
    </source>
</reference>
<dbReference type="InterPro" id="IPR043502">
    <property type="entry name" value="DNA/RNA_pol_sf"/>
</dbReference>
<feature type="transmembrane region" description="Helical" evidence="2">
    <location>
        <begin position="644"/>
        <end position="663"/>
    </location>
</feature>
<protein>
    <submittedName>
        <fullName evidence="4">Retrovirus-related Pol polyprotein from transposon 297 isoform A</fullName>
    </submittedName>
</protein>